<dbReference type="GO" id="GO:0019878">
    <property type="term" value="P:lysine biosynthetic process via aminoadipic acid"/>
    <property type="evidence" value="ECO:0007669"/>
    <property type="project" value="TreeGrafter"/>
</dbReference>
<proteinExistence type="inferred from homology"/>
<dbReference type="GO" id="GO:0008897">
    <property type="term" value="F:holo-[acyl-carrier-protein] synthase activity"/>
    <property type="evidence" value="ECO:0007669"/>
    <property type="project" value="InterPro"/>
</dbReference>
<dbReference type="RefSeq" id="WP_004561303.1">
    <property type="nucleotide sequence ID" value="NZ_AOUO01000699.1"/>
</dbReference>
<evidence type="ECO:0000256" key="2">
    <source>
        <dbReference type="ARBA" id="ARBA00022679"/>
    </source>
</evidence>
<comment type="similarity">
    <text evidence="1">Belongs to the P-Pant transferase superfamily. Gsp/Sfp/HetI/AcpT family.</text>
</comment>
<feature type="domain" description="4'-phosphopantetheinyl transferase N-terminal" evidence="4">
    <location>
        <begin position="15"/>
        <end position="103"/>
    </location>
</feature>
<keyword evidence="6" id="KW-1185">Reference proteome</keyword>
<sequence>MEIEVRWSSPLPTEDRFMRLLDDVEQGRFEAYRQEADKRRFLTGRVLAKTVAAERLGLPLESVKFDATCEDCGKPHGRPRIPGADLTLSISHSGDLIGVAATPSVPVGLDVETANRRADDGLIEYALSPAEAGHLAGLDPAEKAAAFFVYWTRKEAVMKATGKGLRIPLQSITFSRYDEPASLVSSGDPALDPATTRLADLKAADGYRAAIAVLTTEELSVTEEHWVPQL</sequence>
<dbReference type="Pfam" id="PF01648">
    <property type="entry name" value="ACPS"/>
    <property type="match status" value="1"/>
</dbReference>
<reference evidence="5 6" key="1">
    <citation type="submission" date="2013-02" db="EMBL/GenBank/DDBJ databases">
        <title>Draft genome sequence of Amycolatopsis vancoresmycina strain DSM 44592T.</title>
        <authorList>
            <person name="Kumar S."/>
            <person name="Kaur N."/>
            <person name="Kaur C."/>
            <person name="Raghava G.P.S."/>
            <person name="Mayilraj S."/>
        </authorList>
    </citation>
    <scope>NUCLEOTIDE SEQUENCE [LARGE SCALE GENOMIC DNA]</scope>
    <source>
        <strain evidence="5 6">DSM 44592</strain>
    </source>
</reference>
<dbReference type="eggNOG" id="COG0736">
    <property type="taxonomic scope" value="Bacteria"/>
</dbReference>
<dbReference type="GO" id="GO:0000287">
    <property type="term" value="F:magnesium ion binding"/>
    <property type="evidence" value="ECO:0007669"/>
    <property type="project" value="InterPro"/>
</dbReference>
<dbReference type="eggNOG" id="COG2091">
    <property type="taxonomic scope" value="Bacteria"/>
</dbReference>
<gene>
    <name evidence="5" type="ORF">H480_40605</name>
</gene>
<dbReference type="AlphaFoldDB" id="R1HR79"/>
<evidence type="ECO:0000256" key="1">
    <source>
        <dbReference type="ARBA" id="ARBA00010990"/>
    </source>
</evidence>
<dbReference type="InterPro" id="IPR050559">
    <property type="entry name" value="P-Pant_transferase_sf"/>
</dbReference>
<dbReference type="Gene3D" id="3.90.470.20">
    <property type="entry name" value="4'-phosphopantetheinyl transferase domain"/>
    <property type="match status" value="2"/>
</dbReference>
<dbReference type="PANTHER" id="PTHR12215:SF10">
    <property type="entry name" value="L-AMINOADIPATE-SEMIALDEHYDE DEHYDROGENASE-PHOSPHOPANTETHEINYL TRANSFERASE"/>
    <property type="match status" value="1"/>
</dbReference>
<accession>R1HR79</accession>
<dbReference type="InterPro" id="IPR037143">
    <property type="entry name" value="4-PPantetheinyl_Trfase_dom_sf"/>
</dbReference>
<dbReference type="Pfam" id="PF22624">
    <property type="entry name" value="AASDHPPT_N"/>
    <property type="match status" value="1"/>
</dbReference>
<dbReference type="PATRIC" id="fig|1292037.4.peg.7610"/>
<dbReference type="SUPFAM" id="SSF56214">
    <property type="entry name" value="4'-phosphopantetheinyl transferase"/>
    <property type="match status" value="2"/>
</dbReference>
<evidence type="ECO:0000259" key="4">
    <source>
        <dbReference type="Pfam" id="PF22624"/>
    </source>
</evidence>
<comment type="caution">
    <text evidence="5">The sequence shown here is derived from an EMBL/GenBank/DDBJ whole genome shotgun (WGS) entry which is preliminary data.</text>
</comment>
<dbReference type="InterPro" id="IPR055066">
    <property type="entry name" value="AASDHPPT_N"/>
</dbReference>
<name>R1HR79_9PSEU</name>
<dbReference type="Proteomes" id="UP000014139">
    <property type="component" value="Unassembled WGS sequence"/>
</dbReference>
<organism evidence="5 6">
    <name type="scientific">Amycolatopsis vancoresmycina DSM 44592</name>
    <dbReference type="NCBI Taxonomy" id="1292037"/>
    <lineage>
        <taxon>Bacteria</taxon>
        <taxon>Bacillati</taxon>
        <taxon>Actinomycetota</taxon>
        <taxon>Actinomycetes</taxon>
        <taxon>Pseudonocardiales</taxon>
        <taxon>Pseudonocardiaceae</taxon>
        <taxon>Amycolatopsis</taxon>
    </lineage>
</organism>
<feature type="domain" description="4'-phosphopantetheinyl transferase" evidence="3">
    <location>
        <begin position="106"/>
        <end position="211"/>
    </location>
</feature>
<evidence type="ECO:0000313" key="5">
    <source>
        <dbReference type="EMBL" id="EOD60839.1"/>
    </source>
</evidence>
<evidence type="ECO:0000313" key="6">
    <source>
        <dbReference type="Proteomes" id="UP000014139"/>
    </source>
</evidence>
<dbReference type="PANTHER" id="PTHR12215">
    <property type="entry name" value="PHOSPHOPANTETHEINE TRANSFERASE"/>
    <property type="match status" value="1"/>
</dbReference>
<protein>
    <submittedName>
        <fullName evidence="5">4-phosphopantetheinyl transferase</fullName>
    </submittedName>
</protein>
<dbReference type="EMBL" id="AOUO01000699">
    <property type="protein sequence ID" value="EOD60839.1"/>
    <property type="molecule type" value="Genomic_DNA"/>
</dbReference>
<dbReference type="InterPro" id="IPR008278">
    <property type="entry name" value="4-PPantetheinyl_Trfase_dom"/>
</dbReference>
<dbReference type="GO" id="GO:0005829">
    <property type="term" value="C:cytosol"/>
    <property type="evidence" value="ECO:0007669"/>
    <property type="project" value="TreeGrafter"/>
</dbReference>
<keyword evidence="2 5" id="KW-0808">Transferase</keyword>
<evidence type="ECO:0000259" key="3">
    <source>
        <dbReference type="Pfam" id="PF01648"/>
    </source>
</evidence>